<dbReference type="GO" id="GO:0070697">
    <property type="term" value="F:activin receptor binding"/>
    <property type="evidence" value="ECO:0007669"/>
    <property type="project" value="TreeGrafter"/>
</dbReference>
<gene>
    <name evidence="4" type="ORF">HOLleu_39126</name>
</gene>
<protein>
    <submittedName>
        <fullName evidence="4">Tyrosine-protein kinase receptor Tie-1</fullName>
    </submittedName>
</protein>
<dbReference type="GO" id="GO:0005576">
    <property type="term" value="C:extracellular region"/>
    <property type="evidence" value="ECO:0007669"/>
    <property type="project" value="TreeGrafter"/>
</dbReference>
<dbReference type="Proteomes" id="UP001152320">
    <property type="component" value="Chromosome 21"/>
</dbReference>
<keyword evidence="2" id="KW-1015">Disulfide bond</keyword>
<dbReference type="PANTHER" id="PTHR14949:SF25">
    <property type="entry name" value="CRYPTIC FAMILY PROTEIN 1B-RELATED"/>
    <property type="match status" value="1"/>
</dbReference>
<dbReference type="GO" id="GO:0007368">
    <property type="term" value="P:determination of left/right symmetry"/>
    <property type="evidence" value="ECO:0007669"/>
    <property type="project" value="TreeGrafter"/>
</dbReference>
<organism evidence="4 5">
    <name type="scientific">Holothuria leucospilota</name>
    <name type="common">Black long sea cucumber</name>
    <name type="synonym">Mertensiothuria leucospilota</name>
    <dbReference type="NCBI Taxonomy" id="206669"/>
    <lineage>
        <taxon>Eukaryota</taxon>
        <taxon>Metazoa</taxon>
        <taxon>Echinodermata</taxon>
        <taxon>Eleutherozoa</taxon>
        <taxon>Echinozoa</taxon>
        <taxon>Holothuroidea</taxon>
        <taxon>Aspidochirotacea</taxon>
        <taxon>Aspidochirotida</taxon>
        <taxon>Holothuriidae</taxon>
        <taxon>Holothuria</taxon>
    </lineage>
</organism>
<feature type="chain" id="PRO_5040425988" evidence="3">
    <location>
        <begin position="23"/>
        <end position="1097"/>
    </location>
</feature>
<dbReference type="EMBL" id="JAIZAY010000021">
    <property type="protein sequence ID" value="KAJ8021823.1"/>
    <property type="molecule type" value="Genomic_DNA"/>
</dbReference>
<dbReference type="AlphaFoldDB" id="A0A9Q0YFQ9"/>
<keyword evidence="1 3" id="KW-0732">Signal</keyword>
<keyword evidence="5" id="KW-1185">Reference proteome</keyword>
<sequence>MYLKIILFVWLSLMKLPRFIEGGTCPTENPYDITECTASAVSLDWSSPSSACQEIIINIAGYDGSTNCDWEFTMASPPPSPVISVVVDPDGSSNAGDMLSVSFDGNPVFFSGSYNDWCTPSNAAPIRSMSGATNVNVNFLGAGAAGGNSFTVRIIFFTNDVCGTADSPHVITLDDSCPVAALSTLNFPTKYDTTTCYTKVQSPDNTEVLIDYKQFNAFVKQDPLFIFDDNQSPPVLLLAHLFFSLSKTNPITDEFGTASNNIQLVFNPSSSAPPIRQGILLVFKFQDYDSSETIQPSSFCNDQGIPGKECSCPHEPGQPTCDLGTTDLNDLVGNPQEVCDPTTGPSGFRVNLDFSAAGSVTYLATTGFTDMVTNPASITCRWRVVGPVGSNLLFQLVDFGDGADDVFSLYVDGLGLFFRFSGCQPEFDVPISINGEQSVIDLRNPVLLPLNRATAFFNFGTTSYGISFALRAVDTRCQPTCINGGECMDSCDCFLGYLPPQCATEVSISIVAVSPSTVAEGSFMIFECRANGALQATTRIEFEVSTSTTAIEGFDFGFINERPCIIPAGQSTGTVSILVIDDDHGDNGETVQLDVTAASGDITSLSVVTPSSISFTLSDDDSTSILPVVDIDFKSPKLFIVEGGIPASTATLTLLYTRNGEPAPIEEPGSIVIALTPATATTADYNWAGTPISYTASSGGIATLEHTFEIEITSDEDEESIESFLVMLSSITPTGAAQLGSTLQTASIFIIDDDQEDFILVVDQPYLANKNTNNPLRLFAFTNQNSPIPPLDWTKKFFDGIPVCTQSKLVVDGQICGYALKFPETSKLPARRLGFYSVCYNLEGGSQSIGTSVVLQNDCYTLNSSHTITVYPDPSNPSLLDKKLQLIIRRKDDCAPCSKMIWKRNGHVIPNRGSQYTTSSVKEARGVFQVFRPYRAKSGWFAMVEVIVSECPEGMYKDSSGVCNQQCPSCQNGGVCELNGMCKCPPCFFGTNCQHYQCEAGSFGTNKRIQCSQLDPSYADNKDCKGLLFCYGGLYGCKCGCGWHGTNCDQACPKGKFGANCQLTCHCADQHDCDRISGVCRKGCADGFDGFNCQQSI</sequence>
<dbReference type="GO" id="GO:0038100">
    <property type="term" value="F:nodal binding"/>
    <property type="evidence" value="ECO:0007669"/>
    <property type="project" value="TreeGrafter"/>
</dbReference>
<evidence type="ECO:0000256" key="1">
    <source>
        <dbReference type="ARBA" id="ARBA00022729"/>
    </source>
</evidence>
<keyword evidence="4" id="KW-0418">Kinase</keyword>
<evidence type="ECO:0000313" key="4">
    <source>
        <dbReference type="EMBL" id="KAJ8021823.1"/>
    </source>
</evidence>
<dbReference type="InterPro" id="IPR038081">
    <property type="entry name" value="CalX-like_sf"/>
</dbReference>
<keyword evidence="4" id="KW-0675">Receptor</keyword>
<dbReference type="GO" id="GO:0009986">
    <property type="term" value="C:cell surface"/>
    <property type="evidence" value="ECO:0007669"/>
    <property type="project" value="TreeGrafter"/>
</dbReference>
<dbReference type="InterPro" id="IPR050969">
    <property type="entry name" value="Dev_Signal_Modulators"/>
</dbReference>
<keyword evidence="4" id="KW-0808">Transferase</keyword>
<evidence type="ECO:0000313" key="5">
    <source>
        <dbReference type="Proteomes" id="UP001152320"/>
    </source>
</evidence>
<dbReference type="SUPFAM" id="SSF141072">
    <property type="entry name" value="CalX-like"/>
    <property type="match status" value="2"/>
</dbReference>
<name>A0A9Q0YFQ9_HOLLE</name>
<dbReference type="GO" id="GO:0009952">
    <property type="term" value="P:anterior/posterior pattern specification"/>
    <property type="evidence" value="ECO:0007669"/>
    <property type="project" value="TreeGrafter"/>
</dbReference>
<dbReference type="GO" id="GO:0016301">
    <property type="term" value="F:kinase activity"/>
    <property type="evidence" value="ECO:0007669"/>
    <property type="project" value="UniProtKB-KW"/>
</dbReference>
<evidence type="ECO:0000256" key="2">
    <source>
        <dbReference type="ARBA" id="ARBA00023157"/>
    </source>
</evidence>
<evidence type="ECO:0000256" key="3">
    <source>
        <dbReference type="SAM" id="SignalP"/>
    </source>
</evidence>
<dbReference type="PANTHER" id="PTHR14949">
    <property type="entry name" value="EGF-LIKE-DOMAIN, MULTIPLE 7, 8"/>
    <property type="match status" value="1"/>
</dbReference>
<dbReference type="Gene3D" id="2.170.300.10">
    <property type="entry name" value="Tie2 ligand-binding domain superfamily"/>
    <property type="match status" value="1"/>
</dbReference>
<dbReference type="Gene3D" id="2.60.40.2030">
    <property type="match status" value="2"/>
</dbReference>
<accession>A0A9Q0YFQ9</accession>
<dbReference type="GO" id="GO:0007507">
    <property type="term" value="P:heart development"/>
    <property type="evidence" value="ECO:0007669"/>
    <property type="project" value="TreeGrafter"/>
</dbReference>
<dbReference type="OrthoDB" id="6043889at2759"/>
<proteinExistence type="predicted"/>
<comment type="caution">
    <text evidence="4">The sequence shown here is derived from an EMBL/GenBank/DDBJ whole genome shotgun (WGS) entry which is preliminary data.</text>
</comment>
<reference evidence="4" key="1">
    <citation type="submission" date="2021-10" db="EMBL/GenBank/DDBJ databases">
        <title>Tropical sea cucumber genome reveals ecological adaptation and Cuvierian tubules defense mechanism.</title>
        <authorList>
            <person name="Chen T."/>
        </authorList>
    </citation>
    <scope>NUCLEOTIDE SEQUENCE</scope>
    <source>
        <strain evidence="4">Nanhai2018</strain>
        <tissue evidence="4">Muscle</tissue>
    </source>
</reference>
<feature type="signal peptide" evidence="3">
    <location>
        <begin position="1"/>
        <end position="22"/>
    </location>
</feature>
<dbReference type="GO" id="GO:0038092">
    <property type="term" value="P:nodal signaling pathway"/>
    <property type="evidence" value="ECO:0007669"/>
    <property type="project" value="TreeGrafter"/>
</dbReference>